<feature type="transmembrane region" description="Helical" evidence="1">
    <location>
        <begin position="16"/>
        <end position="36"/>
    </location>
</feature>
<reference evidence="2" key="1">
    <citation type="submission" date="2022-09" db="EMBL/GenBank/DDBJ databases">
        <title>Aureispira anguillicida sp. nov., isolated from Leptocephalus of Japanese eel Anguilla japonica.</title>
        <authorList>
            <person name="Yuasa K."/>
            <person name="Mekata T."/>
            <person name="Ikunari K."/>
        </authorList>
    </citation>
    <scope>NUCLEOTIDE SEQUENCE</scope>
    <source>
        <strain evidence="2">EL160426</strain>
    </source>
</reference>
<gene>
    <name evidence="2" type="ORF">AsAng_0014340</name>
</gene>
<protein>
    <submittedName>
        <fullName evidence="2">Uncharacterized protein</fullName>
    </submittedName>
</protein>
<evidence type="ECO:0000313" key="3">
    <source>
        <dbReference type="Proteomes" id="UP001060919"/>
    </source>
</evidence>
<evidence type="ECO:0000313" key="2">
    <source>
        <dbReference type="EMBL" id="BDS10725.1"/>
    </source>
</evidence>
<accession>A0A915YCU8</accession>
<dbReference type="AlphaFoldDB" id="A0A915YCU8"/>
<keyword evidence="1" id="KW-0812">Transmembrane</keyword>
<dbReference type="Proteomes" id="UP001060919">
    <property type="component" value="Chromosome"/>
</dbReference>
<feature type="transmembrane region" description="Helical" evidence="1">
    <location>
        <begin position="80"/>
        <end position="100"/>
    </location>
</feature>
<feature type="transmembrane region" description="Helical" evidence="1">
    <location>
        <begin position="106"/>
        <end position="126"/>
    </location>
</feature>
<dbReference type="KEGG" id="aup:AsAng_0014340"/>
<organism evidence="2 3">
    <name type="scientific">Aureispira anguillae</name>
    <dbReference type="NCBI Taxonomy" id="2864201"/>
    <lineage>
        <taxon>Bacteria</taxon>
        <taxon>Pseudomonadati</taxon>
        <taxon>Bacteroidota</taxon>
        <taxon>Saprospiria</taxon>
        <taxon>Saprospirales</taxon>
        <taxon>Saprospiraceae</taxon>
        <taxon>Aureispira</taxon>
    </lineage>
</organism>
<proteinExistence type="predicted"/>
<name>A0A915YCU8_9BACT</name>
<evidence type="ECO:0000256" key="1">
    <source>
        <dbReference type="SAM" id="Phobius"/>
    </source>
</evidence>
<keyword evidence="1" id="KW-0472">Membrane</keyword>
<keyword evidence="1" id="KW-1133">Transmembrane helix</keyword>
<dbReference type="RefSeq" id="WP_264791995.1">
    <property type="nucleotide sequence ID" value="NZ_AP026867.1"/>
</dbReference>
<feature type="transmembrane region" description="Helical" evidence="1">
    <location>
        <begin position="48"/>
        <end position="68"/>
    </location>
</feature>
<keyword evidence="3" id="KW-1185">Reference proteome</keyword>
<sequence>MFQKAIKQATTTPHKLFLIDGLGALLSIFLLGVVLVKLERFFGIPIPTLYLLAFIPCFFVAYDFYCFLTVKQNIPFYLKGIALMNSSYCLLSIILAIYHYQKLSYLAWGYIITEITIVMALVYIELQTAKTLSVKK</sequence>
<dbReference type="EMBL" id="AP026867">
    <property type="protein sequence ID" value="BDS10725.1"/>
    <property type="molecule type" value="Genomic_DNA"/>
</dbReference>